<evidence type="ECO:0000313" key="3">
    <source>
        <dbReference type="EMBL" id="KAF9482058.1"/>
    </source>
</evidence>
<sequence>MIEVKLEEDDGHPTNEFLIEDDEQANSDPEAVDTSEEGLPGGSISTSQSDSSGDDEGSLVDAGEEEGSVNESNHTGMSGEISGSATLERPEYTINERVLRQLRDHVFNQMPIRLLSFERRGSSLEIKLLERGDIFARLANTLLGKPEISSLSETSASSLESEINWLISQEAKYAILSHTWLHSTPGELTYGDWMSGGRFDIEADDDNNIDPGYQKLAKFCKVAWRDFNLAFGWMDTVCINKESSSELDESIRSMYNWYERAGVCIVYLANTENLSEMASDPWFTRGWTLQEFIAPGFLKFYNSTWKLFRNPSVNDKEYPGHPKMMAQIKKATTLFEGELFDIWSTPFSRRMQLAARREVTREEDTAYSLMGIFNVSIATAYGEGAKRAFFRLLQEILNSNAHGILDLFNWAGDDNSTISKILPASPKQYLHSASSLDMYDIQPRTPLTLTHLGIRIPVVLIPAISVDVTDDVAFKPVGAYGAIATVSSTSQGISDVYRLLDSRVSGANTYSVDEDHPEQHRCTFAVFNISDGAKGIFIPQRCIAIPIQCVEEVGKVTDLGHVERVQTDRAIVFEMLERNTGQMDVSAKDYMVPAYEGIDLAPEELPKHGMQLVFKYL</sequence>
<feature type="domain" description="Heterokaryon incompatibility" evidence="2">
    <location>
        <begin position="173"/>
        <end position="273"/>
    </location>
</feature>
<comment type="caution">
    <text evidence="3">The sequence shown here is derived from an EMBL/GenBank/DDBJ whole genome shotgun (WGS) entry which is preliminary data.</text>
</comment>
<dbReference type="Proteomes" id="UP000807469">
    <property type="component" value="Unassembled WGS sequence"/>
</dbReference>
<accession>A0A9P5Z600</accession>
<protein>
    <recommendedName>
        <fullName evidence="2">Heterokaryon incompatibility domain-containing protein</fullName>
    </recommendedName>
</protein>
<evidence type="ECO:0000313" key="4">
    <source>
        <dbReference type="Proteomes" id="UP000807469"/>
    </source>
</evidence>
<feature type="compositionally biased region" description="Polar residues" evidence="1">
    <location>
        <begin position="69"/>
        <end position="85"/>
    </location>
</feature>
<dbReference type="OrthoDB" id="674604at2759"/>
<proteinExistence type="predicted"/>
<gene>
    <name evidence="3" type="ORF">BDN70DRAFT_480614</name>
</gene>
<keyword evidence="4" id="KW-1185">Reference proteome</keyword>
<dbReference type="PANTHER" id="PTHR10622:SF10">
    <property type="entry name" value="HET DOMAIN-CONTAINING PROTEIN"/>
    <property type="match status" value="1"/>
</dbReference>
<feature type="compositionally biased region" description="Acidic residues" evidence="1">
    <location>
        <begin position="52"/>
        <end position="68"/>
    </location>
</feature>
<reference evidence="3" key="1">
    <citation type="submission" date="2020-11" db="EMBL/GenBank/DDBJ databases">
        <authorList>
            <consortium name="DOE Joint Genome Institute"/>
            <person name="Ahrendt S."/>
            <person name="Riley R."/>
            <person name="Andreopoulos W."/>
            <person name="Labutti K."/>
            <person name="Pangilinan J."/>
            <person name="Ruiz-Duenas F.J."/>
            <person name="Barrasa J.M."/>
            <person name="Sanchez-Garcia M."/>
            <person name="Camarero S."/>
            <person name="Miyauchi S."/>
            <person name="Serrano A."/>
            <person name="Linde D."/>
            <person name="Babiker R."/>
            <person name="Drula E."/>
            <person name="Ayuso-Fernandez I."/>
            <person name="Pacheco R."/>
            <person name="Padilla G."/>
            <person name="Ferreira P."/>
            <person name="Barriuso J."/>
            <person name="Kellner H."/>
            <person name="Castanera R."/>
            <person name="Alfaro M."/>
            <person name="Ramirez L."/>
            <person name="Pisabarro A.G."/>
            <person name="Kuo A."/>
            <person name="Tritt A."/>
            <person name="Lipzen A."/>
            <person name="He G."/>
            <person name="Yan M."/>
            <person name="Ng V."/>
            <person name="Cullen D."/>
            <person name="Martin F."/>
            <person name="Rosso M.-N."/>
            <person name="Henrissat B."/>
            <person name="Hibbett D."/>
            <person name="Martinez A.T."/>
            <person name="Grigoriev I.V."/>
        </authorList>
    </citation>
    <scope>NUCLEOTIDE SEQUENCE</scope>
    <source>
        <strain evidence="3">CIRM-BRFM 674</strain>
    </source>
</reference>
<dbReference type="InterPro" id="IPR010730">
    <property type="entry name" value="HET"/>
</dbReference>
<name>A0A9P5Z600_9AGAR</name>
<evidence type="ECO:0000256" key="1">
    <source>
        <dbReference type="SAM" id="MobiDB-lite"/>
    </source>
</evidence>
<feature type="region of interest" description="Disordered" evidence="1">
    <location>
        <begin position="1"/>
        <end position="88"/>
    </location>
</feature>
<feature type="compositionally biased region" description="Acidic residues" evidence="1">
    <location>
        <begin position="1"/>
        <end position="10"/>
    </location>
</feature>
<dbReference type="EMBL" id="MU155170">
    <property type="protein sequence ID" value="KAF9482058.1"/>
    <property type="molecule type" value="Genomic_DNA"/>
</dbReference>
<dbReference type="PANTHER" id="PTHR10622">
    <property type="entry name" value="HET DOMAIN-CONTAINING PROTEIN"/>
    <property type="match status" value="1"/>
</dbReference>
<organism evidence="3 4">
    <name type="scientific">Pholiota conissans</name>
    <dbReference type="NCBI Taxonomy" id="109636"/>
    <lineage>
        <taxon>Eukaryota</taxon>
        <taxon>Fungi</taxon>
        <taxon>Dikarya</taxon>
        <taxon>Basidiomycota</taxon>
        <taxon>Agaricomycotina</taxon>
        <taxon>Agaricomycetes</taxon>
        <taxon>Agaricomycetidae</taxon>
        <taxon>Agaricales</taxon>
        <taxon>Agaricineae</taxon>
        <taxon>Strophariaceae</taxon>
        <taxon>Pholiota</taxon>
    </lineage>
</organism>
<feature type="compositionally biased region" description="Low complexity" evidence="1">
    <location>
        <begin position="42"/>
        <end position="51"/>
    </location>
</feature>
<dbReference type="AlphaFoldDB" id="A0A9P5Z600"/>
<evidence type="ECO:0000259" key="2">
    <source>
        <dbReference type="Pfam" id="PF06985"/>
    </source>
</evidence>
<dbReference type="Pfam" id="PF06985">
    <property type="entry name" value="HET"/>
    <property type="match status" value="1"/>
</dbReference>
<feature type="compositionally biased region" description="Acidic residues" evidence="1">
    <location>
        <begin position="18"/>
        <end position="36"/>
    </location>
</feature>